<evidence type="ECO:0000256" key="1">
    <source>
        <dbReference type="SAM" id="SignalP"/>
    </source>
</evidence>
<protein>
    <submittedName>
        <fullName evidence="2">Uncharacterized protein</fullName>
    </submittedName>
</protein>
<sequence length="140" mass="15649">MLIFIAKATLILICFAALTGFRCQNSLLDPQPAAMEDLSPGVAVVLEDAGNNSRDYSDCLLPVDRQDSTLVLDILNDREHSIWVWDNITRIEYRVTLGLVENGMTLADTSGSISLENKLDSIRVMLKLGGRSRQGRIRWR</sequence>
<feature type="signal peptide" evidence="1">
    <location>
        <begin position="1"/>
        <end position="16"/>
    </location>
</feature>
<dbReference type="EMBL" id="MFIV01000242">
    <property type="protein sequence ID" value="OGF97075.1"/>
    <property type="molecule type" value="Genomic_DNA"/>
</dbReference>
<keyword evidence="1" id="KW-0732">Signal</keyword>
<feature type="chain" id="PRO_5009522394" evidence="1">
    <location>
        <begin position="17"/>
        <end position="140"/>
    </location>
</feature>
<reference evidence="2 3" key="1">
    <citation type="journal article" date="2016" name="Nat. Commun.">
        <title>Thousands of microbial genomes shed light on interconnected biogeochemical processes in an aquifer system.</title>
        <authorList>
            <person name="Anantharaman K."/>
            <person name="Brown C.T."/>
            <person name="Hug L.A."/>
            <person name="Sharon I."/>
            <person name="Castelle C.J."/>
            <person name="Probst A.J."/>
            <person name="Thomas B.C."/>
            <person name="Singh A."/>
            <person name="Wilkins M.J."/>
            <person name="Karaoz U."/>
            <person name="Brodie E.L."/>
            <person name="Williams K.H."/>
            <person name="Hubbard S.S."/>
            <person name="Banfield J.F."/>
        </authorList>
    </citation>
    <scope>NUCLEOTIDE SEQUENCE [LARGE SCALE GENOMIC DNA]</scope>
</reference>
<accession>A0A1F5YA19</accession>
<organism evidence="2 3">
    <name type="scientific">Candidatus Glassbacteria bacterium GWA2_58_10</name>
    <dbReference type="NCBI Taxonomy" id="1817865"/>
    <lineage>
        <taxon>Bacteria</taxon>
        <taxon>Candidatus Glassiibacteriota</taxon>
    </lineage>
</organism>
<dbReference type="Proteomes" id="UP000176992">
    <property type="component" value="Unassembled WGS sequence"/>
</dbReference>
<gene>
    <name evidence="2" type="ORF">A2Z86_10645</name>
</gene>
<evidence type="ECO:0000313" key="2">
    <source>
        <dbReference type="EMBL" id="OGF97075.1"/>
    </source>
</evidence>
<proteinExistence type="predicted"/>
<evidence type="ECO:0000313" key="3">
    <source>
        <dbReference type="Proteomes" id="UP000176992"/>
    </source>
</evidence>
<comment type="caution">
    <text evidence="2">The sequence shown here is derived from an EMBL/GenBank/DDBJ whole genome shotgun (WGS) entry which is preliminary data.</text>
</comment>
<name>A0A1F5YA19_9BACT</name>
<dbReference type="AlphaFoldDB" id="A0A1F5YA19"/>